<protein>
    <recommendedName>
        <fullName evidence="5">VPLPA-CTERM protein sorting domain-containing protein</fullName>
    </recommendedName>
</protein>
<keyword evidence="4" id="KW-1185">Reference proteome</keyword>
<dbReference type="AlphaFoldDB" id="A0A1Y5RR74"/>
<dbReference type="Proteomes" id="UP000193827">
    <property type="component" value="Unassembled WGS sequence"/>
</dbReference>
<gene>
    <name evidence="3" type="ORF">PEL8287_00856</name>
</gene>
<keyword evidence="1" id="KW-1133">Transmembrane helix</keyword>
<reference evidence="3 4" key="1">
    <citation type="submission" date="2017-03" db="EMBL/GenBank/DDBJ databases">
        <authorList>
            <person name="Afonso C.L."/>
            <person name="Miller P.J."/>
            <person name="Scott M.A."/>
            <person name="Spackman E."/>
            <person name="Goraichik I."/>
            <person name="Dimitrov K.M."/>
            <person name="Suarez D.L."/>
            <person name="Swayne D.E."/>
        </authorList>
    </citation>
    <scope>NUCLEOTIDE SEQUENCE [LARGE SCALE GENOMIC DNA]</scope>
    <source>
        <strain evidence="3 4">CECT 8287</strain>
    </source>
</reference>
<evidence type="ECO:0008006" key="5">
    <source>
        <dbReference type="Google" id="ProtNLM"/>
    </source>
</evidence>
<keyword evidence="1" id="KW-0472">Membrane</keyword>
<feature type="chain" id="PRO_5012576835" description="VPLPA-CTERM protein sorting domain-containing protein" evidence="2">
    <location>
        <begin position="23"/>
        <end position="176"/>
    </location>
</feature>
<sequence length="176" mass="17351">MKKMILGLATAALLVATSAANAATFSFSFSNENGLVSGDVTGLILTPDGDGTFAINSLTIQTAPAGIGFGLPVVINSFFQNSITVAGGNVTDSSITSLFLGGTAISLAGDTGGVNGASFLDLLGGANFGATGVRDADSSTLTFAAVGAVPLPAALPLMAAGFGLFGLMGWRRKKAA</sequence>
<evidence type="ECO:0000256" key="2">
    <source>
        <dbReference type="SAM" id="SignalP"/>
    </source>
</evidence>
<keyword evidence="2" id="KW-0732">Signal</keyword>
<name>A0A1Y5RR74_9RHOB</name>
<feature type="transmembrane region" description="Helical" evidence="1">
    <location>
        <begin position="143"/>
        <end position="170"/>
    </location>
</feature>
<evidence type="ECO:0000313" key="3">
    <source>
        <dbReference type="EMBL" id="SLN20605.1"/>
    </source>
</evidence>
<evidence type="ECO:0000313" key="4">
    <source>
        <dbReference type="Proteomes" id="UP000193827"/>
    </source>
</evidence>
<dbReference type="EMBL" id="FWFL01000002">
    <property type="protein sequence ID" value="SLN20605.1"/>
    <property type="molecule type" value="Genomic_DNA"/>
</dbReference>
<accession>A0A1Y5RR74</accession>
<feature type="signal peptide" evidence="2">
    <location>
        <begin position="1"/>
        <end position="22"/>
    </location>
</feature>
<keyword evidence="1" id="KW-0812">Transmembrane</keyword>
<organism evidence="3 4">
    <name type="scientific">Roseovarius litorisediminis</name>
    <dbReference type="NCBI Taxonomy" id="1312363"/>
    <lineage>
        <taxon>Bacteria</taxon>
        <taxon>Pseudomonadati</taxon>
        <taxon>Pseudomonadota</taxon>
        <taxon>Alphaproteobacteria</taxon>
        <taxon>Rhodobacterales</taxon>
        <taxon>Roseobacteraceae</taxon>
        <taxon>Roseovarius</taxon>
    </lineage>
</organism>
<proteinExistence type="predicted"/>
<evidence type="ECO:0000256" key="1">
    <source>
        <dbReference type="SAM" id="Phobius"/>
    </source>
</evidence>